<sequence>MKKVILAAIAVMAFGFANAQEQTAKGKWLIEANTGFGSNVGSTSFGLTSVDGETAWNIGAEGGYFVADNLALKVGLGYGDEGDDSSVFAYKIGAKYYAANKFPLEVSYNGVSYKGADENPSYLGLQGGYAWFIGKNVSVEPGIRYNVSLNDDYFKSAFQFNVGFALHF</sequence>
<reference evidence="2 3" key="1">
    <citation type="submission" date="2018-06" db="EMBL/GenBank/DDBJ databases">
        <title>Genome sequencing of Flavobacterium.</title>
        <authorList>
            <person name="Baek M.-G."/>
            <person name="Yi H."/>
        </authorList>
    </citation>
    <scope>NUCLEOTIDE SEQUENCE [LARGE SCALE GENOMIC DNA]</scope>
    <source>
        <strain evidence="2 3">HYN0086</strain>
    </source>
</reference>
<evidence type="ECO:0000313" key="2">
    <source>
        <dbReference type="EMBL" id="AXB55183.1"/>
    </source>
</evidence>
<dbReference type="EMBL" id="CP030261">
    <property type="protein sequence ID" value="AXB55183.1"/>
    <property type="molecule type" value="Genomic_DNA"/>
</dbReference>
<dbReference type="Proteomes" id="UP000251561">
    <property type="component" value="Chromosome"/>
</dbReference>
<dbReference type="AlphaFoldDB" id="A0A344LMP1"/>
<gene>
    <name evidence="2" type="ORF">HYN86_00600</name>
</gene>
<accession>A0A344LMP1</accession>
<dbReference type="OrthoDB" id="945117at2"/>
<feature type="signal peptide" evidence="1">
    <location>
        <begin position="1"/>
        <end position="19"/>
    </location>
</feature>
<evidence type="ECO:0000313" key="3">
    <source>
        <dbReference type="Proteomes" id="UP000251561"/>
    </source>
</evidence>
<dbReference type="RefSeq" id="WP_113676320.1">
    <property type="nucleotide sequence ID" value="NZ_CP030261.1"/>
</dbReference>
<evidence type="ECO:0008006" key="4">
    <source>
        <dbReference type="Google" id="ProtNLM"/>
    </source>
</evidence>
<feature type="chain" id="PRO_5017063121" description="Outer membrane protein beta-barrel domain-containing protein" evidence="1">
    <location>
        <begin position="20"/>
        <end position="168"/>
    </location>
</feature>
<protein>
    <recommendedName>
        <fullName evidence="4">Outer membrane protein beta-barrel domain-containing protein</fullName>
    </recommendedName>
</protein>
<organism evidence="2 3">
    <name type="scientific">Flavobacterium fluviale</name>
    <dbReference type="NCBI Taxonomy" id="2249356"/>
    <lineage>
        <taxon>Bacteria</taxon>
        <taxon>Pseudomonadati</taxon>
        <taxon>Bacteroidota</taxon>
        <taxon>Flavobacteriia</taxon>
        <taxon>Flavobacteriales</taxon>
        <taxon>Flavobacteriaceae</taxon>
        <taxon>Flavobacterium</taxon>
    </lineage>
</organism>
<keyword evidence="3" id="KW-1185">Reference proteome</keyword>
<proteinExistence type="predicted"/>
<dbReference type="KEGG" id="ffl:HYN86_00600"/>
<evidence type="ECO:0000256" key="1">
    <source>
        <dbReference type="SAM" id="SignalP"/>
    </source>
</evidence>
<keyword evidence="1" id="KW-0732">Signal</keyword>
<name>A0A344LMP1_9FLAO</name>